<dbReference type="PANTHER" id="PTHR46194:SF1">
    <property type="entry name" value="PEPTIDYL-TRNA HYDROLASE PTRHD1-RELATED"/>
    <property type="match status" value="1"/>
</dbReference>
<gene>
    <name evidence="4" type="primary">106674405</name>
</gene>
<dbReference type="PROSITE" id="PS51257">
    <property type="entry name" value="PROKAR_LIPOPROTEIN"/>
    <property type="match status" value="1"/>
</dbReference>
<dbReference type="EnsemblMetazoa" id="XM_014407080.2">
    <property type="protein sequence ID" value="XP_014262566.1"/>
    <property type="gene ID" value="LOC106674405"/>
</dbReference>
<protein>
    <recommendedName>
        <fullName evidence="1">peptidyl-tRNA hydrolase</fullName>
        <ecNumber evidence="1">3.1.1.29</ecNumber>
    </recommendedName>
</protein>
<keyword evidence="5" id="KW-1185">Reference proteome</keyword>
<sequence length="127" mass="14907">MSEIAKDMIVQYILIRGDLLRVLKWPFGAVIAQACHGCTAVTHLYYDDEYTQEYLKDINNMHKIVLEVPDENAINDLAHYLEKNHIKHKLWMEQPENIPTCLIVKPYPKSLVQSYFKKLKLFKGNME</sequence>
<dbReference type="CDD" id="cd02429">
    <property type="entry name" value="PTH2_like"/>
    <property type="match status" value="1"/>
</dbReference>
<evidence type="ECO:0000256" key="2">
    <source>
        <dbReference type="ARBA" id="ARBA00022801"/>
    </source>
</evidence>
<evidence type="ECO:0000256" key="1">
    <source>
        <dbReference type="ARBA" id="ARBA00013260"/>
    </source>
</evidence>
<organism evidence="4 5">
    <name type="scientific">Cimex lectularius</name>
    <name type="common">Bed bug</name>
    <name type="synonym">Acanthia lectularia</name>
    <dbReference type="NCBI Taxonomy" id="79782"/>
    <lineage>
        <taxon>Eukaryota</taxon>
        <taxon>Metazoa</taxon>
        <taxon>Ecdysozoa</taxon>
        <taxon>Arthropoda</taxon>
        <taxon>Hexapoda</taxon>
        <taxon>Insecta</taxon>
        <taxon>Pterygota</taxon>
        <taxon>Neoptera</taxon>
        <taxon>Paraneoptera</taxon>
        <taxon>Hemiptera</taxon>
        <taxon>Heteroptera</taxon>
        <taxon>Panheteroptera</taxon>
        <taxon>Cimicomorpha</taxon>
        <taxon>Cimicidae</taxon>
        <taxon>Cimex</taxon>
    </lineage>
</organism>
<dbReference type="SUPFAM" id="SSF102462">
    <property type="entry name" value="Peptidyl-tRNA hydrolase II"/>
    <property type="match status" value="1"/>
</dbReference>
<evidence type="ECO:0000256" key="3">
    <source>
        <dbReference type="ARBA" id="ARBA00048707"/>
    </source>
</evidence>
<dbReference type="KEGG" id="clec:106674405"/>
<keyword evidence="2" id="KW-0378">Hydrolase</keyword>
<reference evidence="4" key="1">
    <citation type="submission" date="2022-01" db="UniProtKB">
        <authorList>
            <consortium name="EnsemblMetazoa"/>
        </authorList>
    </citation>
    <scope>IDENTIFICATION</scope>
</reference>
<dbReference type="GO" id="GO:0004045">
    <property type="term" value="F:peptidyl-tRNA hydrolase activity"/>
    <property type="evidence" value="ECO:0007669"/>
    <property type="project" value="UniProtKB-EC"/>
</dbReference>
<comment type="catalytic activity">
    <reaction evidence="3">
        <text>an N-acyl-L-alpha-aminoacyl-tRNA + H2O = an N-acyl-L-amino acid + a tRNA + H(+)</text>
        <dbReference type="Rhea" id="RHEA:54448"/>
        <dbReference type="Rhea" id="RHEA-COMP:10123"/>
        <dbReference type="Rhea" id="RHEA-COMP:13883"/>
        <dbReference type="ChEBI" id="CHEBI:15377"/>
        <dbReference type="ChEBI" id="CHEBI:15378"/>
        <dbReference type="ChEBI" id="CHEBI:59874"/>
        <dbReference type="ChEBI" id="CHEBI:78442"/>
        <dbReference type="ChEBI" id="CHEBI:138191"/>
        <dbReference type="EC" id="3.1.1.29"/>
    </reaction>
</comment>
<dbReference type="InterPro" id="IPR002833">
    <property type="entry name" value="PTH2"/>
</dbReference>
<dbReference type="InterPro" id="IPR023476">
    <property type="entry name" value="Pep_tRNA_hydro_II_dom_sf"/>
</dbReference>
<dbReference type="EnsemblMetazoa" id="XM_024225110.1">
    <property type="protein sequence ID" value="XP_024080878.1"/>
    <property type="gene ID" value="LOC106674405"/>
</dbReference>
<evidence type="ECO:0000313" key="5">
    <source>
        <dbReference type="Proteomes" id="UP000494040"/>
    </source>
</evidence>
<dbReference type="OMA" id="AIIAQCC"/>
<evidence type="ECO:0000313" key="4">
    <source>
        <dbReference type="EnsemblMetazoa" id="XP_014262566.1"/>
    </source>
</evidence>
<dbReference type="Pfam" id="PF01981">
    <property type="entry name" value="PTH2"/>
    <property type="match status" value="1"/>
</dbReference>
<dbReference type="EC" id="3.1.1.29" evidence="1"/>
<dbReference type="AlphaFoldDB" id="A0A8I6SEU9"/>
<accession>A0A8I6SEU9</accession>
<dbReference type="Proteomes" id="UP000494040">
    <property type="component" value="Unassembled WGS sequence"/>
</dbReference>
<name>A0A8I6SEU9_CIMLE</name>
<dbReference type="OrthoDB" id="201213at2759"/>
<proteinExistence type="predicted"/>
<dbReference type="EnsemblMetazoa" id="XM_024225111.1">
    <property type="protein sequence ID" value="XP_024080879.1"/>
    <property type="gene ID" value="LOC106674405"/>
</dbReference>
<dbReference type="InterPro" id="IPR042237">
    <property type="entry name" value="PTRHD1"/>
</dbReference>
<dbReference type="PANTHER" id="PTHR46194">
    <property type="entry name" value="PEPTIDYL-TRNA HYDROLASE PTRHD1-RELATED"/>
    <property type="match status" value="1"/>
</dbReference>
<dbReference type="Gene3D" id="3.40.1490.10">
    <property type="entry name" value="Bit1"/>
    <property type="match status" value="1"/>
</dbReference>